<proteinExistence type="predicted"/>
<sequence length="200" mass="22596">MGKKVDVPLHKLAMYDKGRHSDWRCDSTNGKEYHTTVLVVLNTSWSGSASDLQHNVEPVTSGTRLRPIRLYWPVTSCLYSRLRVRLYDPRYRERKIADGFHGGGFRFGPPHENDSRQFPSSSPCDIQTLIGAIQKIISSGTEEIGIPLRHLYRQSKEYLKGFDAAIYVALSLVHDVPLVPVILRENLDHSSCGECSESEP</sequence>
<comment type="caution">
    <text evidence="1">The sequence shown here is derived from an EMBL/GenBank/DDBJ whole genome shotgun (WGS) entry which is preliminary data.</text>
</comment>
<evidence type="ECO:0000313" key="2">
    <source>
        <dbReference type="Proteomes" id="UP001175226"/>
    </source>
</evidence>
<dbReference type="EMBL" id="JAUEPT010000017">
    <property type="protein sequence ID" value="KAK0445263.1"/>
    <property type="molecule type" value="Genomic_DNA"/>
</dbReference>
<organism evidence="1 2">
    <name type="scientific">Armillaria borealis</name>
    <dbReference type="NCBI Taxonomy" id="47425"/>
    <lineage>
        <taxon>Eukaryota</taxon>
        <taxon>Fungi</taxon>
        <taxon>Dikarya</taxon>
        <taxon>Basidiomycota</taxon>
        <taxon>Agaricomycotina</taxon>
        <taxon>Agaricomycetes</taxon>
        <taxon>Agaricomycetidae</taxon>
        <taxon>Agaricales</taxon>
        <taxon>Marasmiineae</taxon>
        <taxon>Physalacriaceae</taxon>
        <taxon>Armillaria</taxon>
    </lineage>
</organism>
<dbReference type="AlphaFoldDB" id="A0AA39MT42"/>
<keyword evidence="2" id="KW-1185">Reference proteome</keyword>
<accession>A0AA39MT42</accession>
<evidence type="ECO:0000313" key="1">
    <source>
        <dbReference type="EMBL" id="KAK0445263.1"/>
    </source>
</evidence>
<name>A0AA39MT42_9AGAR</name>
<dbReference type="Proteomes" id="UP001175226">
    <property type="component" value="Unassembled WGS sequence"/>
</dbReference>
<protein>
    <submittedName>
        <fullName evidence="1">Uncharacterized protein</fullName>
    </submittedName>
</protein>
<reference evidence="1" key="1">
    <citation type="submission" date="2023-06" db="EMBL/GenBank/DDBJ databases">
        <authorList>
            <consortium name="Lawrence Berkeley National Laboratory"/>
            <person name="Ahrendt S."/>
            <person name="Sahu N."/>
            <person name="Indic B."/>
            <person name="Wong-Bajracharya J."/>
            <person name="Merenyi Z."/>
            <person name="Ke H.-M."/>
            <person name="Monk M."/>
            <person name="Kocsube S."/>
            <person name="Drula E."/>
            <person name="Lipzen A."/>
            <person name="Balint B."/>
            <person name="Henrissat B."/>
            <person name="Andreopoulos B."/>
            <person name="Martin F.M."/>
            <person name="Harder C.B."/>
            <person name="Rigling D."/>
            <person name="Ford K.L."/>
            <person name="Foster G.D."/>
            <person name="Pangilinan J."/>
            <person name="Papanicolaou A."/>
            <person name="Barry K."/>
            <person name="LaButti K."/>
            <person name="Viragh M."/>
            <person name="Koriabine M."/>
            <person name="Yan M."/>
            <person name="Riley R."/>
            <person name="Champramary S."/>
            <person name="Plett K.L."/>
            <person name="Tsai I.J."/>
            <person name="Slot J."/>
            <person name="Sipos G."/>
            <person name="Plett J."/>
            <person name="Nagy L.G."/>
            <person name="Grigoriev I.V."/>
        </authorList>
    </citation>
    <scope>NUCLEOTIDE SEQUENCE</scope>
    <source>
        <strain evidence="1">FPL87.14</strain>
    </source>
</reference>
<gene>
    <name evidence="1" type="ORF">EV421DRAFT_1734935</name>
</gene>